<accession>Q6APK3</accession>
<protein>
    <submittedName>
        <fullName evidence="1">Uncharacterized protein</fullName>
    </submittedName>
</protein>
<dbReference type="KEGG" id="dps:DP0992"/>
<dbReference type="Proteomes" id="UP000000602">
    <property type="component" value="Chromosome"/>
</dbReference>
<dbReference type="EMBL" id="CR522870">
    <property type="protein sequence ID" value="CAG35721.1"/>
    <property type="molecule type" value="Genomic_DNA"/>
</dbReference>
<organism evidence="1 2">
    <name type="scientific">Desulfotalea psychrophila (strain LSv54 / DSM 12343)</name>
    <dbReference type="NCBI Taxonomy" id="177439"/>
    <lineage>
        <taxon>Bacteria</taxon>
        <taxon>Pseudomonadati</taxon>
        <taxon>Thermodesulfobacteriota</taxon>
        <taxon>Desulfobulbia</taxon>
        <taxon>Desulfobulbales</taxon>
        <taxon>Desulfocapsaceae</taxon>
        <taxon>Desulfotalea</taxon>
    </lineage>
</organism>
<reference evidence="2" key="1">
    <citation type="journal article" date="2004" name="Environ. Microbiol.">
        <title>The genome of Desulfotalea psychrophila, a sulfate-reducing bacterium from permanently cold Arctic sediments.</title>
        <authorList>
            <person name="Rabus R."/>
            <person name="Ruepp A."/>
            <person name="Frickey T."/>
            <person name="Rattei T."/>
            <person name="Fartmann B."/>
            <person name="Stark M."/>
            <person name="Bauer M."/>
            <person name="Zibat A."/>
            <person name="Lombardot T."/>
            <person name="Becker I."/>
            <person name="Amann J."/>
            <person name="Gellner K."/>
            <person name="Teeling H."/>
            <person name="Leuschner W.D."/>
            <person name="Gloeckner F.-O."/>
            <person name="Lupas A.N."/>
            <person name="Amann R."/>
            <person name="Klenk H.-P."/>
        </authorList>
    </citation>
    <scope>NUCLEOTIDE SEQUENCE [LARGE SCALE GENOMIC DNA]</scope>
    <source>
        <strain evidence="2">DSM 12343 / LSv54</strain>
    </source>
</reference>
<proteinExistence type="predicted"/>
<keyword evidence="2" id="KW-1185">Reference proteome</keyword>
<dbReference type="STRING" id="177439.DP0992"/>
<gene>
    <name evidence="1" type="ordered locus">DP0992</name>
</gene>
<name>Q6APK3_DESPS</name>
<evidence type="ECO:0000313" key="1">
    <source>
        <dbReference type="EMBL" id="CAG35721.1"/>
    </source>
</evidence>
<dbReference type="HOGENOM" id="CLU_1737616_0_0_7"/>
<dbReference type="AlphaFoldDB" id="Q6APK3"/>
<evidence type="ECO:0000313" key="2">
    <source>
        <dbReference type="Proteomes" id="UP000000602"/>
    </source>
</evidence>
<sequence>MASHPLYFFTYSFLQLCFFSVWQQLSFARPRISLWCFAINIIVLRRLSTFLECSFFLSFSTSSQIAWNAEAMLSVASMISSYSMGKSLIRQVLHLRVLLTRIRNIFRITNFFSSVLDQICLLRKRPMLSWKNLIFYGDIIYLSRRSCSCH</sequence>